<comment type="caution">
    <text evidence="5">The sequence shown here is derived from an EMBL/GenBank/DDBJ whole genome shotgun (WGS) entry which is preliminary data.</text>
</comment>
<dbReference type="STRING" id="48256.CLHUN_30130"/>
<dbReference type="Proteomes" id="UP000191554">
    <property type="component" value="Unassembled WGS sequence"/>
</dbReference>
<feature type="chain" id="PRO_5038859499" evidence="3">
    <location>
        <begin position="27"/>
        <end position="360"/>
    </location>
</feature>
<evidence type="ECO:0000256" key="2">
    <source>
        <dbReference type="SAM" id="MobiDB-lite"/>
    </source>
</evidence>
<dbReference type="PROSITE" id="PS51257">
    <property type="entry name" value="PROKAR_LIPOPROTEIN"/>
    <property type="match status" value="1"/>
</dbReference>
<feature type="region of interest" description="Disordered" evidence="2">
    <location>
        <begin position="31"/>
        <end position="50"/>
    </location>
</feature>
<dbReference type="InterPro" id="IPR001638">
    <property type="entry name" value="Solute-binding_3/MltF_N"/>
</dbReference>
<gene>
    <name evidence="5" type="primary">ssuA_8</name>
    <name evidence="5" type="ORF">CLHUN_30130</name>
</gene>
<dbReference type="InterPro" id="IPR015168">
    <property type="entry name" value="SsuA/THI5"/>
</dbReference>
<evidence type="ECO:0000259" key="4">
    <source>
        <dbReference type="SMART" id="SM00062"/>
    </source>
</evidence>
<dbReference type="RefSeq" id="WP_242656530.1">
    <property type="nucleotide sequence ID" value="NZ_MZGX01000021.1"/>
</dbReference>
<dbReference type="PANTHER" id="PTHR30024:SF42">
    <property type="entry name" value="ALIPHATIC SULFONATES-BINDING PROTEIN-RELATED"/>
    <property type="match status" value="1"/>
</dbReference>
<accession>A0A1V4SH56</accession>
<evidence type="ECO:0000256" key="3">
    <source>
        <dbReference type="SAM" id="SignalP"/>
    </source>
</evidence>
<dbReference type="SMART" id="SM00062">
    <property type="entry name" value="PBPb"/>
    <property type="match status" value="1"/>
</dbReference>
<feature type="signal peptide" evidence="3">
    <location>
        <begin position="1"/>
        <end position="26"/>
    </location>
</feature>
<name>A0A1V4SH56_RUMHU</name>
<dbReference type="AlphaFoldDB" id="A0A1V4SH56"/>
<keyword evidence="6" id="KW-1185">Reference proteome</keyword>
<dbReference type="Pfam" id="PF09084">
    <property type="entry name" value="NMT1"/>
    <property type="match status" value="1"/>
</dbReference>
<evidence type="ECO:0000313" key="6">
    <source>
        <dbReference type="Proteomes" id="UP000191554"/>
    </source>
</evidence>
<dbReference type="SUPFAM" id="SSF53850">
    <property type="entry name" value="Periplasmic binding protein-like II"/>
    <property type="match status" value="1"/>
</dbReference>
<dbReference type="PANTHER" id="PTHR30024">
    <property type="entry name" value="ALIPHATIC SULFONATES-BINDING PROTEIN-RELATED"/>
    <property type="match status" value="1"/>
</dbReference>
<comment type="similarity">
    <text evidence="1">Belongs to the bacterial solute-binding protein SsuA/TauA family.</text>
</comment>
<proteinExistence type="inferred from homology"/>
<sequence>MKKVIKKVLAGFLLVTLIAAGFTGCAASDGSTTGSSKAESSSKDTVNPTSSANSEKVVLRYGSTGWKTYEILLKAAGLDNFDGYKVEYSVFQGGNLCLEALAADQIDFTGSSEIPPIYASLSENKGNFKIILVNSSSPQNQELVALKSSVIKTVSDLKGKKVGYVKSTTAQYFLSQMLKEAHLTWDDIKPVGITTADGVTALIGGNIDAFASYGNSINAAKNNGAITIKSAVNILSGNFPVEISNKALADEAKTEAIADYLVRVQKAYIWAEKNIEEWAKLQAEPTGSTYKESLDLLQKTYKDRGYLNKFIRVDEKVIASEQRVGDSFYELGLLEKKIDASTLYDNTFYKKYEKALSKYN</sequence>
<evidence type="ECO:0000256" key="1">
    <source>
        <dbReference type="ARBA" id="ARBA00010742"/>
    </source>
</evidence>
<evidence type="ECO:0000313" key="5">
    <source>
        <dbReference type="EMBL" id="OPX43073.1"/>
    </source>
</evidence>
<dbReference type="EMBL" id="MZGX01000021">
    <property type="protein sequence ID" value="OPX43073.1"/>
    <property type="molecule type" value="Genomic_DNA"/>
</dbReference>
<feature type="domain" description="Solute-binding protein family 3/N-terminal" evidence="4">
    <location>
        <begin position="58"/>
        <end position="277"/>
    </location>
</feature>
<protein>
    <submittedName>
        <fullName evidence="5">Putative aliphatic sulfonates-binding protein</fullName>
    </submittedName>
</protein>
<reference evidence="5 6" key="1">
    <citation type="submission" date="2017-03" db="EMBL/GenBank/DDBJ databases">
        <title>Genome sequence of Clostridium hungatei DSM 14427.</title>
        <authorList>
            <person name="Poehlein A."/>
            <person name="Daniel R."/>
        </authorList>
    </citation>
    <scope>NUCLEOTIDE SEQUENCE [LARGE SCALE GENOMIC DNA]</scope>
    <source>
        <strain evidence="5 6">DSM 14427</strain>
    </source>
</reference>
<dbReference type="Gene3D" id="3.40.190.10">
    <property type="entry name" value="Periplasmic binding protein-like II"/>
    <property type="match status" value="2"/>
</dbReference>
<keyword evidence="3" id="KW-0732">Signal</keyword>
<organism evidence="5 6">
    <name type="scientific">Ruminiclostridium hungatei</name>
    <name type="common">Clostridium hungatei</name>
    <dbReference type="NCBI Taxonomy" id="48256"/>
    <lineage>
        <taxon>Bacteria</taxon>
        <taxon>Bacillati</taxon>
        <taxon>Bacillota</taxon>
        <taxon>Clostridia</taxon>
        <taxon>Eubacteriales</taxon>
        <taxon>Oscillospiraceae</taxon>
        <taxon>Ruminiclostridium</taxon>
    </lineage>
</organism>